<feature type="compositionally biased region" description="Basic and acidic residues" evidence="5">
    <location>
        <begin position="492"/>
        <end position="510"/>
    </location>
</feature>
<dbReference type="InParanoid" id="A8N4K5"/>
<evidence type="ECO:0000256" key="5">
    <source>
        <dbReference type="SAM" id="MobiDB-lite"/>
    </source>
</evidence>
<dbReference type="GeneID" id="6006211"/>
<feature type="region of interest" description="Disordered" evidence="5">
    <location>
        <begin position="1"/>
        <end position="22"/>
    </location>
</feature>
<comment type="subcellular location">
    <subcellularLocation>
        <location evidence="1">Membrane</location>
        <topology evidence="1">Single-pass membrane protein</topology>
    </subcellularLocation>
</comment>
<evidence type="ECO:0000256" key="3">
    <source>
        <dbReference type="ARBA" id="ARBA00022989"/>
    </source>
</evidence>
<dbReference type="VEuPathDB" id="FungiDB:CC1G_05983"/>
<dbReference type="GO" id="GO:0016020">
    <property type="term" value="C:membrane"/>
    <property type="evidence" value="ECO:0007669"/>
    <property type="project" value="UniProtKB-SubCell"/>
</dbReference>
<dbReference type="OrthoDB" id="3032277at2759"/>
<keyword evidence="4 6" id="KW-0472">Membrane</keyword>
<feature type="region of interest" description="Disordered" evidence="5">
    <location>
        <begin position="346"/>
        <end position="435"/>
    </location>
</feature>
<keyword evidence="3 6" id="KW-1133">Transmembrane helix</keyword>
<evidence type="ECO:0000313" key="8">
    <source>
        <dbReference type="Proteomes" id="UP000001861"/>
    </source>
</evidence>
<dbReference type="EMBL" id="AACS02000003">
    <property type="protein sequence ID" value="EAU91996.2"/>
    <property type="molecule type" value="Genomic_DNA"/>
</dbReference>
<evidence type="ECO:0000313" key="7">
    <source>
        <dbReference type="EMBL" id="EAU91996.2"/>
    </source>
</evidence>
<feature type="compositionally biased region" description="Pro residues" evidence="5">
    <location>
        <begin position="387"/>
        <end position="402"/>
    </location>
</feature>
<evidence type="ECO:0000256" key="4">
    <source>
        <dbReference type="ARBA" id="ARBA00023136"/>
    </source>
</evidence>
<dbReference type="HOGENOM" id="CLU_395874_0_0_1"/>
<proteinExistence type="predicted"/>
<dbReference type="Proteomes" id="UP000001861">
    <property type="component" value="Unassembled WGS sequence"/>
</dbReference>
<feature type="compositionally biased region" description="Low complexity" evidence="5">
    <location>
        <begin position="1"/>
        <end position="13"/>
    </location>
</feature>
<organism evidence="7 8">
    <name type="scientific">Coprinopsis cinerea (strain Okayama-7 / 130 / ATCC MYA-4618 / FGSC 9003)</name>
    <name type="common">Inky cap fungus</name>
    <name type="synonym">Hormographiella aspergillata</name>
    <dbReference type="NCBI Taxonomy" id="240176"/>
    <lineage>
        <taxon>Eukaryota</taxon>
        <taxon>Fungi</taxon>
        <taxon>Dikarya</taxon>
        <taxon>Basidiomycota</taxon>
        <taxon>Agaricomycotina</taxon>
        <taxon>Agaricomycetes</taxon>
        <taxon>Agaricomycetidae</taxon>
        <taxon>Agaricales</taxon>
        <taxon>Agaricineae</taxon>
        <taxon>Psathyrellaceae</taxon>
        <taxon>Coprinopsis</taxon>
    </lineage>
</organism>
<name>A8N4K5_COPC7</name>
<dbReference type="PANTHER" id="PTHR15549:SF30">
    <property type="entry name" value="MID2 DOMAIN-CONTAINING PROTEIN"/>
    <property type="match status" value="1"/>
</dbReference>
<dbReference type="OMA" id="YHFSESK"/>
<evidence type="ECO:0000256" key="2">
    <source>
        <dbReference type="ARBA" id="ARBA00022692"/>
    </source>
</evidence>
<feature type="compositionally biased region" description="Gly residues" evidence="5">
    <location>
        <begin position="605"/>
        <end position="614"/>
    </location>
</feature>
<dbReference type="KEGG" id="cci:CC1G_05983"/>
<comment type="caution">
    <text evidence="7">The sequence shown here is derived from an EMBL/GenBank/DDBJ whole genome shotgun (WGS) entry which is preliminary data.</text>
</comment>
<gene>
    <name evidence="7" type="ORF">CC1G_05983</name>
</gene>
<dbReference type="InterPro" id="IPR051694">
    <property type="entry name" value="Immunoregulatory_rcpt-like"/>
</dbReference>
<reference evidence="7 8" key="1">
    <citation type="journal article" date="2010" name="Proc. Natl. Acad. Sci. U.S.A.">
        <title>Insights into evolution of multicellular fungi from the assembled chromosomes of the mushroom Coprinopsis cinerea (Coprinus cinereus).</title>
        <authorList>
            <person name="Stajich J.E."/>
            <person name="Wilke S.K."/>
            <person name="Ahren D."/>
            <person name="Au C.H."/>
            <person name="Birren B.W."/>
            <person name="Borodovsky M."/>
            <person name="Burns C."/>
            <person name="Canback B."/>
            <person name="Casselton L.A."/>
            <person name="Cheng C.K."/>
            <person name="Deng J."/>
            <person name="Dietrich F.S."/>
            <person name="Fargo D.C."/>
            <person name="Farman M.L."/>
            <person name="Gathman A.C."/>
            <person name="Goldberg J."/>
            <person name="Guigo R."/>
            <person name="Hoegger P.J."/>
            <person name="Hooker J.B."/>
            <person name="Huggins A."/>
            <person name="James T.Y."/>
            <person name="Kamada T."/>
            <person name="Kilaru S."/>
            <person name="Kodira C."/>
            <person name="Kues U."/>
            <person name="Kupfer D."/>
            <person name="Kwan H.S."/>
            <person name="Lomsadze A."/>
            <person name="Li W."/>
            <person name="Lilly W.W."/>
            <person name="Ma L.J."/>
            <person name="Mackey A.J."/>
            <person name="Manning G."/>
            <person name="Martin F."/>
            <person name="Muraguchi H."/>
            <person name="Natvig D.O."/>
            <person name="Palmerini H."/>
            <person name="Ramesh M.A."/>
            <person name="Rehmeyer C.J."/>
            <person name="Roe B.A."/>
            <person name="Shenoy N."/>
            <person name="Stanke M."/>
            <person name="Ter-Hovhannisyan V."/>
            <person name="Tunlid A."/>
            <person name="Velagapudi R."/>
            <person name="Vision T.J."/>
            <person name="Zeng Q."/>
            <person name="Zolan M.E."/>
            <person name="Pukkila P.J."/>
        </authorList>
    </citation>
    <scope>NUCLEOTIDE SEQUENCE [LARGE SCALE GENOMIC DNA]</scope>
    <source>
        <strain evidence="8">Okayama-7 / 130 / ATCC MYA-4618 / FGSC 9003</strain>
    </source>
</reference>
<feature type="region of interest" description="Disordered" evidence="5">
    <location>
        <begin position="586"/>
        <end position="696"/>
    </location>
</feature>
<feature type="region of interest" description="Disordered" evidence="5">
    <location>
        <begin position="167"/>
        <end position="281"/>
    </location>
</feature>
<feature type="region of interest" description="Disordered" evidence="5">
    <location>
        <begin position="462"/>
        <end position="561"/>
    </location>
</feature>
<evidence type="ECO:0000256" key="1">
    <source>
        <dbReference type="ARBA" id="ARBA00004167"/>
    </source>
</evidence>
<protein>
    <submittedName>
        <fullName evidence="7">Uncharacterized protein</fullName>
    </submittedName>
</protein>
<keyword evidence="2 6" id="KW-0812">Transmembrane</keyword>
<feature type="compositionally biased region" description="Polar residues" evidence="5">
    <location>
        <begin position="403"/>
        <end position="429"/>
    </location>
</feature>
<dbReference type="AlphaFoldDB" id="A8N4K5"/>
<dbReference type="RefSeq" id="XP_001829774.2">
    <property type="nucleotide sequence ID" value="XM_001829722.2"/>
</dbReference>
<dbReference type="GO" id="GO:0071944">
    <property type="term" value="C:cell periphery"/>
    <property type="evidence" value="ECO:0007669"/>
    <property type="project" value="UniProtKB-ARBA"/>
</dbReference>
<feature type="transmembrane region" description="Helical" evidence="6">
    <location>
        <begin position="30"/>
        <end position="51"/>
    </location>
</feature>
<dbReference type="PANTHER" id="PTHR15549">
    <property type="entry name" value="PAIRED IMMUNOGLOBULIN-LIKE TYPE 2 RECEPTOR"/>
    <property type="match status" value="1"/>
</dbReference>
<feature type="compositionally biased region" description="Low complexity" evidence="5">
    <location>
        <begin position="467"/>
        <end position="478"/>
    </location>
</feature>
<sequence>MAPSESAETPSPSVTAPSQPGVHGQTNTGAIVGGATAALLILVILLVLIVVPMQRRRKQKKDVAARQMANLDPPYHFSESKVILMAKQGYTKSHHPTDSDLVGMMPLLSATPFDTSRNDSQKTLHYLSAANYNGTISTSTLPIAHISKYSEESFNPYAEYQSDHQANRTPVSYPMPPRPPQDVHARPSWTEHTQQSPRPVRKLSRALPPEPLTPTKKVRSPGVRPLPLPCANNGQVKPSPVPAKVTNEVAPASSDPEQSRGPEELPASDSKSAIPPPPPSVSTFPVLLERFQSVSTISDDSLSIYSQMSMSRSNTIHRDGHLAVKDHVAPPIPSLSAIAERLAAESVEDQSSSSHSRYSKSVKGKEKARPEDEEDMPQDRPSLRKLPTPPPAITPRPLPPTREPSSSGASSADATNGSSFICDPSSSKGPTVKRMDTVVIGNILRARRHSDAPYVALHATSSDDGRTISSASSSRISAMAREGSVSNSGIADGERKVEEDKKQEGGKQDEGGYGNIVRSPIVGGPGVRKIVVPREAPRGGRQPLGPRVSLRPRAVSSSSIISSNGTSNIRIKTRVQTLDPHLKPLRFVRPASPPASKDEVKGEGDGLGARGGADGWNQGRASSGVSPMLPPIPTSHSLYPLTGAFGLSKSPPVRSPETPSSEYDLSRVKPYPPRTAPLKVGGPKQRTDGVQVALRG</sequence>
<evidence type="ECO:0000256" key="6">
    <source>
        <dbReference type="SAM" id="Phobius"/>
    </source>
</evidence>
<accession>A8N4K5</accession>
<keyword evidence="8" id="KW-1185">Reference proteome</keyword>